<dbReference type="Gene3D" id="1.10.10.60">
    <property type="entry name" value="Homeodomain-like"/>
    <property type="match status" value="1"/>
</dbReference>
<dbReference type="AlphaFoldDB" id="A0A7V2SX66"/>
<dbReference type="EMBL" id="DRND01000033">
    <property type="protein sequence ID" value="HFC46314.1"/>
    <property type="molecule type" value="Genomic_DNA"/>
</dbReference>
<dbReference type="GO" id="GO:0043565">
    <property type="term" value="F:sequence-specific DNA binding"/>
    <property type="evidence" value="ECO:0007669"/>
    <property type="project" value="InterPro"/>
</dbReference>
<feature type="non-terminal residue" evidence="2">
    <location>
        <position position="1"/>
    </location>
</feature>
<dbReference type="Proteomes" id="UP000885797">
    <property type="component" value="Unassembled WGS sequence"/>
</dbReference>
<sequence>ISALSRNGWIQAKAAKELGLTQRQIGYRIKKYNIRPPWE</sequence>
<feature type="domain" description="DNA binding HTH" evidence="1">
    <location>
        <begin position="3"/>
        <end position="32"/>
    </location>
</feature>
<evidence type="ECO:0000313" key="2">
    <source>
        <dbReference type="EMBL" id="HFC46314.1"/>
    </source>
</evidence>
<proteinExistence type="predicted"/>
<accession>A0A7V2SX66</accession>
<protein>
    <recommendedName>
        <fullName evidence="1">DNA binding HTH domain-containing protein</fullName>
    </recommendedName>
</protein>
<gene>
    <name evidence="2" type="ORF">ENJ63_00355</name>
</gene>
<organism evidence="2">
    <name type="scientific">Dissulfuribacter thermophilus</name>
    <dbReference type="NCBI Taxonomy" id="1156395"/>
    <lineage>
        <taxon>Bacteria</taxon>
        <taxon>Pseudomonadati</taxon>
        <taxon>Thermodesulfobacteriota</taxon>
        <taxon>Dissulfuribacteria</taxon>
        <taxon>Dissulfuribacterales</taxon>
        <taxon>Dissulfuribacteraceae</taxon>
        <taxon>Dissulfuribacter</taxon>
    </lineage>
</organism>
<reference evidence="2" key="1">
    <citation type="journal article" date="2020" name="mSystems">
        <title>Genome- and Community-Level Interaction Insights into Carbon Utilization and Element Cycling Functions of Hydrothermarchaeota in Hydrothermal Sediment.</title>
        <authorList>
            <person name="Zhou Z."/>
            <person name="Liu Y."/>
            <person name="Xu W."/>
            <person name="Pan J."/>
            <person name="Luo Z.H."/>
            <person name="Li M."/>
        </authorList>
    </citation>
    <scope>NUCLEOTIDE SEQUENCE [LARGE SCALE GENOMIC DNA]</scope>
    <source>
        <strain evidence="2">HyVt-503</strain>
    </source>
</reference>
<dbReference type="InterPro" id="IPR002197">
    <property type="entry name" value="HTH_Fis"/>
</dbReference>
<evidence type="ECO:0000259" key="1">
    <source>
        <dbReference type="Pfam" id="PF02954"/>
    </source>
</evidence>
<name>A0A7V2SX66_9BACT</name>
<comment type="caution">
    <text evidence="2">The sequence shown here is derived from an EMBL/GenBank/DDBJ whole genome shotgun (WGS) entry which is preliminary data.</text>
</comment>
<dbReference type="Pfam" id="PF02954">
    <property type="entry name" value="HTH_8"/>
    <property type="match status" value="1"/>
</dbReference>